<dbReference type="InterPro" id="IPR028098">
    <property type="entry name" value="Glyco_trans_4-like_N"/>
</dbReference>
<dbReference type="EMBL" id="QFFN01000009">
    <property type="protein sequence ID" value="PWG59989.1"/>
    <property type="molecule type" value="Genomic_DNA"/>
</dbReference>
<proteinExistence type="predicted"/>
<dbReference type="Pfam" id="PF00534">
    <property type="entry name" value="Glycos_transf_1"/>
    <property type="match status" value="1"/>
</dbReference>
<evidence type="ECO:0000256" key="2">
    <source>
        <dbReference type="ARBA" id="ARBA00022679"/>
    </source>
</evidence>
<keyword evidence="1" id="KW-0328">Glycosyltransferase</keyword>
<dbReference type="SUPFAM" id="SSF53756">
    <property type="entry name" value="UDP-Glycosyltransferase/glycogen phosphorylase"/>
    <property type="match status" value="1"/>
</dbReference>
<protein>
    <submittedName>
        <fullName evidence="5">Glycosyltransferase family 1 protein</fullName>
    </submittedName>
</protein>
<name>A0A2U2MT10_9BIFI</name>
<dbReference type="OrthoDB" id="9790710at2"/>
<dbReference type="AlphaFoldDB" id="A0A2U2MT10"/>
<gene>
    <name evidence="5" type="ORF">DF200_04940</name>
</gene>
<keyword evidence="2 5" id="KW-0808">Transferase</keyword>
<dbReference type="InterPro" id="IPR001296">
    <property type="entry name" value="Glyco_trans_1"/>
</dbReference>
<accession>A0A2U2MT10</accession>
<comment type="caution">
    <text evidence="5">The sequence shown here is derived from an EMBL/GenBank/DDBJ whole genome shotgun (WGS) entry which is preliminary data.</text>
</comment>
<dbReference type="PANTHER" id="PTHR12526">
    <property type="entry name" value="GLYCOSYLTRANSFERASE"/>
    <property type="match status" value="1"/>
</dbReference>
<feature type="domain" description="Glycosyl transferase family 1" evidence="3">
    <location>
        <begin position="215"/>
        <end position="329"/>
    </location>
</feature>
<evidence type="ECO:0000259" key="3">
    <source>
        <dbReference type="Pfam" id="PF00534"/>
    </source>
</evidence>
<evidence type="ECO:0000256" key="1">
    <source>
        <dbReference type="ARBA" id="ARBA00022676"/>
    </source>
</evidence>
<sequence length="401" mass="45397">MTNPANRVNRANPAAPDGYDPPLRIAQWGLFGGRGGIESFIMDCYRHIDRSRVQFDFLESHAEGPLPYEDEIRELGGRVFRVMYSERESFRRSRTELLRFYRAHPEIAGVHVHANFPYALPLLMAKRSGIALRVLHSHNSGAADGHVQAEAPKRLERFLRSAVVNRQIDQTPTHYFACSDIAAEYMFPGKPFRWVKNGIDTRRFAFDGPTRAAVRSALRIGNDTTVIGFCGRFRPQKNPLFLLRIFARYMRLRPDSLLLLVGDGELRSRMERDAADLGIGGHVRFLGERADVQDLYQAMDAFVLPSLYEGLPIVCIEAQCAGLPCLTSREAVTEQARLTDLMAYRSLDDDPEIWAGTLHDLVDAGRDRRRYAGLIRATGFDMNDVAAELQRFYIAHAGRQI</sequence>
<evidence type="ECO:0000313" key="6">
    <source>
        <dbReference type="Proteomes" id="UP000245753"/>
    </source>
</evidence>
<dbReference type="Gene3D" id="3.40.50.2000">
    <property type="entry name" value="Glycogen Phosphorylase B"/>
    <property type="match status" value="2"/>
</dbReference>
<evidence type="ECO:0000259" key="4">
    <source>
        <dbReference type="Pfam" id="PF13439"/>
    </source>
</evidence>
<reference evidence="5 6" key="1">
    <citation type="journal article" date="2018" name="Int. J. Syst. Evol. Microbiol.">
        <title>Bifidobacterium catulorum sp. nov., a novel taxon from the faeces of the baby common marmoset (Callithrix jacchus).</title>
        <authorList>
            <person name="Modesto M."/>
            <person name="Michelini S."/>
            <person name="Oki K."/>
            <person name="Biavati B."/>
            <person name="Watanabe K."/>
            <person name="Mattarelli P."/>
        </authorList>
    </citation>
    <scope>NUCLEOTIDE SEQUENCE [LARGE SCALE GENOMIC DNA]</scope>
    <source>
        <strain evidence="5 6">MRM 8.19</strain>
    </source>
</reference>
<dbReference type="Pfam" id="PF13439">
    <property type="entry name" value="Glyco_transf_4"/>
    <property type="match status" value="1"/>
</dbReference>
<dbReference type="Proteomes" id="UP000245753">
    <property type="component" value="Unassembled WGS sequence"/>
</dbReference>
<dbReference type="GO" id="GO:0016757">
    <property type="term" value="F:glycosyltransferase activity"/>
    <property type="evidence" value="ECO:0007669"/>
    <property type="project" value="UniProtKB-KW"/>
</dbReference>
<dbReference type="RefSeq" id="WP_109137168.1">
    <property type="nucleotide sequence ID" value="NZ_QFFN01000009.1"/>
</dbReference>
<organism evidence="5 6">
    <name type="scientific">Bifidobacterium catulorum</name>
    <dbReference type="NCBI Taxonomy" id="1630173"/>
    <lineage>
        <taxon>Bacteria</taxon>
        <taxon>Bacillati</taxon>
        <taxon>Actinomycetota</taxon>
        <taxon>Actinomycetes</taxon>
        <taxon>Bifidobacteriales</taxon>
        <taxon>Bifidobacteriaceae</taxon>
        <taxon>Bifidobacterium</taxon>
    </lineage>
</organism>
<evidence type="ECO:0000313" key="5">
    <source>
        <dbReference type="EMBL" id="PWG59989.1"/>
    </source>
</evidence>
<keyword evidence="6" id="KW-1185">Reference proteome</keyword>
<feature type="domain" description="Glycosyltransferase subfamily 4-like N-terminal" evidence="4">
    <location>
        <begin position="35"/>
        <end position="203"/>
    </location>
</feature>